<organism evidence="3 4">
    <name type="scientific">Vitis vinifera</name>
    <name type="common">Grape</name>
    <dbReference type="NCBI Taxonomy" id="29760"/>
    <lineage>
        <taxon>Eukaryota</taxon>
        <taxon>Viridiplantae</taxon>
        <taxon>Streptophyta</taxon>
        <taxon>Embryophyta</taxon>
        <taxon>Tracheophyta</taxon>
        <taxon>Spermatophyta</taxon>
        <taxon>Magnoliopsida</taxon>
        <taxon>eudicotyledons</taxon>
        <taxon>Gunneridae</taxon>
        <taxon>Pentapetalae</taxon>
        <taxon>rosids</taxon>
        <taxon>Vitales</taxon>
        <taxon>Vitaceae</taxon>
        <taxon>Viteae</taxon>
        <taxon>Vitis</taxon>
    </lineage>
</organism>
<accession>A0A438GC99</accession>
<evidence type="ECO:0000313" key="3">
    <source>
        <dbReference type="EMBL" id="RVW69816.1"/>
    </source>
</evidence>
<evidence type="ECO:0000313" key="4">
    <source>
        <dbReference type="Proteomes" id="UP000288805"/>
    </source>
</evidence>
<dbReference type="Proteomes" id="UP000288805">
    <property type="component" value="Unassembled WGS sequence"/>
</dbReference>
<dbReference type="Pfam" id="PF22936">
    <property type="entry name" value="Pol_BBD"/>
    <property type="match status" value="1"/>
</dbReference>
<dbReference type="PANTHER" id="PTHR47592">
    <property type="entry name" value="PBF68 PROTEIN"/>
    <property type="match status" value="1"/>
</dbReference>
<proteinExistence type="predicted"/>
<protein>
    <submittedName>
        <fullName evidence="3">Uncharacterized protein</fullName>
    </submittedName>
</protein>
<dbReference type="AlphaFoldDB" id="A0A438GC99"/>
<evidence type="ECO:0000259" key="2">
    <source>
        <dbReference type="Pfam" id="PF22936"/>
    </source>
</evidence>
<sequence length="279" mass="31721">MPFEEFTQRVLEKFDISLDMMRMHYTLKFNPRVIQDLEDEDDLDNVVSHSDDFANVYIVESPRVEAIESKYTEYIVGIWMSLGEMFQYKYKKNSPNHMLVKCLVEGCPWKIMAHGVEGNESCEFILTKMSIHLRLREINLRIIAEYTSHEGHFTQLFIAHAFSIQGFIMGCQPILAIDSCHLSDLYKGALLSTIAYDVYDGMFPISLGVVVNSRAIRHICGNRSAFTSYTTLKKGKKQVFMGDSRSTLVIGKGKVLLKLTYGKVLALSDVLHVPISIGT</sequence>
<comment type="caution">
    <text evidence="3">The sequence shown here is derived from an EMBL/GenBank/DDBJ whole genome shotgun (WGS) entry which is preliminary data.</text>
</comment>
<evidence type="ECO:0000259" key="1">
    <source>
        <dbReference type="Pfam" id="PF03108"/>
    </source>
</evidence>
<dbReference type="InterPro" id="IPR054722">
    <property type="entry name" value="PolX-like_BBD"/>
</dbReference>
<name>A0A438GC99_VITVI</name>
<dbReference type="InterPro" id="IPR004332">
    <property type="entry name" value="Transposase_MuDR"/>
</dbReference>
<gene>
    <name evidence="3" type="ORF">CK203_061163</name>
</gene>
<dbReference type="PANTHER" id="PTHR47592:SF27">
    <property type="entry name" value="OS08G0421700 PROTEIN"/>
    <property type="match status" value="1"/>
</dbReference>
<dbReference type="Pfam" id="PF03108">
    <property type="entry name" value="DBD_Tnp_Mut"/>
    <property type="match status" value="1"/>
</dbReference>
<feature type="domain" description="Retrovirus-related Pol polyprotein from transposon TNT 1-94-like beta-barrel" evidence="2">
    <location>
        <begin position="210"/>
        <end position="274"/>
    </location>
</feature>
<feature type="domain" description="Transposase MuDR plant" evidence="1">
    <location>
        <begin position="79"/>
        <end position="116"/>
    </location>
</feature>
<dbReference type="EMBL" id="QGNW01000481">
    <property type="protein sequence ID" value="RVW69816.1"/>
    <property type="molecule type" value="Genomic_DNA"/>
</dbReference>
<reference evidence="3 4" key="1">
    <citation type="journal article" date="2018" name="PLoS Genet.">
        <title>Population sequencing reveals clonal diversity and ancestral inbreeding in the grapevine cultivar Chardonnay.</title>
        <authorList>
            <person name="Roach M.J."/>
            <person name="Johnson D.L."/>
            <person name="Bohlmann J."/>
            <person name="van Vuuren H.J."/>
            <person name="Jones S.J."/>
            <person name="Pretorius I.S."/>
            <person name="Schmidt S.A."/>
            <person name="Borneman A.R."/>
        </authorList>
    </citation>
    <scope>NUCLEOTIDE SEQUENCE [LARGE SCALE GENOMIC DNA]</scope>
    <source>
        <strain evidence="4">cv. Chardonnay</strain>
        <tissue evidence="3">Leaf</tissue>
    </source>
</reference>